<sequence length="159" mass="16565">MQNNATAKPTAATSPSTSRVTTEATTATNTTIATTNTSATTTKRVYLIRHGETDANAAGLMQGSGIDLPLSAKGREQAAALSTRFATVAVHVIVVSSLQRTSETAAPIASLHPNARIVQLADLVELSWGVHEGKPASSSIANLWKSWDNGDFSGSILFS</sequence>
<dbReference type="InterPro" id="IPR029033">
    <property type="entry name" value="His_PPase_superfam"/>
</dbReference>
<organism evidence="3 4">
    <name type="scientific">Physocladia obscura</name>
    <dbReference type="NCBI Taxonomy" id="109957"/>
    <lineage>
        <taxon>Eukaryota</taxon>
        <taxon>Fungi</taxon>
        <taxon>Fungi incertae sedis</taxon>
        <taxon>Chytridiomycota</taxon>
        <taxon>Chytridiomycota incertae sedis</taxon>
        <taxon>Chytridiomycetes</taxon>
        <taxon>Chytridiales</taxon>
        <taxon>Chytriomycetaceae</taxon>
        <taxon>Physocladia</taxon>
    </lineage>
</organism>
<dbReference type="GO" id="GO:0005829">
    <property type="term" value="C:cytosol"/>
    <property type="evidence" value="ECO:0007669"/>
    <property type="project" value="TreeGrafter"/>
</dbReference>
<evidence type="ECO:0008006" key="5">
    <source>
        <dbReference type="Google" id="ProtNLM"/>
    </source>
</evidence>
<evidence type="ECO:0000313" key="3">
    <source>
        <dbReference type="EMBL" id="KAJ3138757.1"/>
    </source>
</evidence>
<dbReference type="InterPro" id="IPR051695">
    <property type="entry name" value="Phosphoglycerate_Mutase"/>
</dbReference>
<dbReference type="GO" id="GO:0043456">
    <property type="term" value="P:regulation of pentose-phosphate shunt"/>
    <property type="evidence" value="ECO:0007669"/>
    <property type="project" value="TreeGrafter"/>
</dbReference>
<dbReference type="Proteomes" id="UP001211907">
    <property type="component" value="Unassembled WGS sequence"/>
</dbReference>
<dbReference type="CDD" id="cd07067">
    <property type="entry name" value="HP_PGM_like"/>
    <property type="match status" value="1"/>
</dbReference>
<keyword evidence="4" id="KW-1185">Reference proteome</keyword>
<dbReference type="PANTHER" id="PTHR46517">
    <property type="entry name" value="FRUCTOSE-2,6-BISPHOSPHATASE TIGAR"/>
    <property type="match status" value="1"/>
</dbReference>
<dbReference type="InterPro" id="IPR001345">
    <property type="entry name" value="PG/BPGM_mutase_AS"/>
</dbReference>
<evidence type="ECO:0000256" key="1">
    <source>
        <dbReference type="ARBA" id="ARBA00022801"/>
    </source>
</evidence>
<accession>A0AAD5XK14</accession>
<dbReference type="GO" id="GO:0004331">
    <property type="term" value="F:fructose-2,6-bisphosphate 2-phosphatase activity"/>
    <property type="evidence" value="ECO:0007669"/>
    <property type="project" value="TreeGrafter"/>
</dbReference>
<reference evidence="3" key="1">
    <citation type="submission" date="2020-05" db="EMBL/GenBank/DDBJ databases">
        <title>Phylogenomic resolution of chytrid fungi.</title>
        <authorList>
            <person name="Stajich J.E."/>
            <person name="Amses K."/>
            <person name="Simmons R."/>
            <person name="Seto K."/>
            <person name="Myers J."/>
            <person name="Bonds A."/>
            <person name="Quandt C.A."/>
            <person name="Barry K."/>
            <person name="Liu P."/>
            <person name="Grigoriev I."/>
            <person name="Longcore J.E."/>
            <person name="James T.Y."/>
        </authorList>
    </citation>
    <scope>NUCLEOTIDE SEQUENCE</scope>
    <source>
        <strain evidence="3">JEL0513</strain>
    </source>
</reference>
<name>A0AAD5XK14_9FUNG</name>
<dbReference type="AlphaFoldDB" id="A0AAD5XK14"/>
<dbReference type="PANTHER" id="PTHR46517:SF1">
    <property type="entry name" value="FRUCTOSE-2,6-BISPHOSPHATASE TIGAR"/>
    <property type="match status" value="1"/>
</dbReference>
<evidence type="ECO:0000313" key="4">
    <source>
        <dbReference type="Proteomes" id="UP001211907"/>
    </source>
</evidence>
<feature type="region of interest" description="Disordered" evidence="2">
    <location>
        <begin position="1"/>
        <end position="29"/>
    </location>
</feature>
<dbReference type="SUPFAM" id="SSF53254">
    <property type="entry name" value="Phosphoglycerate mutase-like"/>
    <property type="match status" value="1"/>
</dbReference>
<comment type="caution">
    <text evidence="3">The sequence shown here is derived from an EMBL/GenBank/DDBJ whole genome shotgun (WGS) entry which is preliminary data.</text>
</comment>
<proteinExistence type="predicted"/>
<keyword evidence="1" id="KW-0378">Hydrolase</keyword>
<dbReference type="GO" id="GO:0045820">
    <property type="term" value="P:negative regulation of glycolytic process"/>
    <property type="evidence" value="ECO:0007669"/>
    <property type="project" value="TreeGrafter"/>
</dbReference>
<protein>
    <recommendedName>
        <fullName evidence="5">Phosphoglycerate mutase family protein</fullName>
    </recommendedName>
</protein>
<dbReference type="Pfam" id="PF00300">
    <property type="entry name" value="His_Phos_1"/>
    <property type="match status" value="1"/>
</dbReference>
<dbReference type="Gene3D" id="3.40.50.1240">
    <property type="entry name" value="Phosphoglycerate mutase-like"/>
    <property type="match status" value="1"/>
</dbReference>
<dbReference type="EMBL" id="JADGJH010000088">
    <property type="protein sequence ID" value="KAJ3138757.1"/>
    <property type="molecule type" value="Genomic_DNA"/>
</dbReference>
<evidence type="ECO:0000256" key="2">
    <source>
        <dbReference type="SAM" id="MobiDB-lite"/>
    </source>
</evidence>
<gene>
    <name evidence="3" type="ORF">HK100_012372</name>
</gene>
<dbReference type="SMART" id="SM00855">
    <property type="entry name" value="PGAM"/>
    <property type="match status" value="1"/>
</dbReference>
<dbReference type="PROSITE" id="PS00175">
    <property type="entry name" value="PG_MUTASE"/>
    <property type="match status" value="1"/>
</dbReference>
<dbReference type="InterPro" id="IPR013078">
    <property type="entry name" value="His_Pase_superF_clade-1"/>
</dbReference>